<feature type="compositionally biased region" description="Polar residues" evidence="1">
    <location>
        <begin position="79"/>
        <end position="102"/>
    </location>
</feature>
<dbReference type="SMART" id="SM00535">
    <property type="entry name" value="RIBOc"/>
    <property type="match status" value="1"/>
</dbReference>
<evidence type="ECO:0000313" key="3">
    <source>
        <dbReference type="EMBL" id="KDN41230.1"/>
    </source>
</evidence>
<feature type="region of interest" description="Disordered" evidence="1">
    <location>
        <begin position="35"/>
        <end position="124"/>
    </location>
</feature>
<dbReference type="CDD" id="cd00593">
    <property type="entry name" value="RIBOc"/>
    <property type="match status" value="1"/>
</dbReference>
<feature type="compositionally biased region" description="Low complexity" evidence="1">
    <location>
        <begin position="303"/>
        <end position="313"/>
    </location>
</feature>
<dbReference type="STRING" id="1037660.A0A066VRL2"/>
<dbReference type="EMBL" id="JMSN01000082">
    <property type="protein sequence ID" value="KDN41230.1"/>
    <property type="molecule type" value="Genomic_DNA"/>
</dbReference>
<dbReference type="Gene3D" id="1.10.1520.10">
    <property type="entry name" value="Ribonuclease III domain"/>
    <property type="match status" value="1"/>
</dbReference>
<feature type="compositionally biased region" description="Polar residues" evidence="1">
    <location>
        <begin position="314"/>
        <end position="326"/>
    </location>
</feature>
<evidence type="ECO:0000256" key="1">
    <source>
        <dbReference type="SAM" id="MobiDB-lite"/>
    </source>
</evidence>
<organism evidence="3 4">
    <name type="scientific">Tilletiaria anomala (strain ATCC 24038 / CBS 436.72 / UBC 951)</name>
    <dbReference type="NCBI Taxonomy" id="1037660"/>
    <lineage>
        <taxon>Eukaryota</taxon>
        <taxon>Fungi</taxon>
        <taxon>Dikarya</taxon>
        <taxon>Basidiomycota</taxon>
        <taxon>Ustilaginomycotina</taxon>
        <taxon>Exobasidiomycetes</taxon>
        <taxon>Georgefischeriales</taxon>
        <taxon>Tilletiariaceae</taxon>
        <taxon>Tilletiaria</taxon>
    </lineage>
</organism>
<comment type="caution">
    <text evidence="3">The sequence shown here is derived from an EMBL/GenBank/DDBJ whole genome shotgun (WGS) entry which is preliminary data.</text>
</comment>
<feature type="region of interest" description="Disordered" evidence="1">
    <location>
        <begin position="131"/>
        <end position="150"/>
    </location>
</feature>
<proteinExistence type="predicted"/>
<feature type="region of interest" description="Disordered" evidence="1">
    <location>
        <begin position="303"/>
        <end position="342"/>
    </location>
</feature>
<dbReference type="GO" id="GO:0004525">
    <property type="term" value="F:ribonuclease III activity"/>
    <property type="evidence" value="ECO:0007669"/>
    <property type="project" value="InterPro"/>
</dbReference>
<dbReference type="HOGENOM" id="CLU_567636_0_0_1"/>
<feature type="domain" description="RNase III" evidence="2">
    <location>
        <begin position="228"/>
        <end position="366"/>
    </location>
</feature>
<dbReference type="GO" id="GO:0006396">
    <property type="term" value="P:RNA processing"/>
    <property type="evidence" value="ECO:0007669"/>
    <property type="project" value="InterPro"/>
</dbReference>
<dbReference type="InterPro" id="IPR000999">
    <property type="entry name" value="RNase_III_dom"/>
</dbReference>
<name>A0A066VRL2_TILAU</name>
<dbReference type="AlphaFoldDB" id="A0A066VRL2"/>
<sequence length="481" mass="52805">MSSLCLICRSMLVAYPAARRQLLYSAWPATAPSRLLTREKSQSTRKLPRSRGKRSSTASKAKSRAKAKETSTAGGQAEGNRNANSSADSSVNLRSSSNNEDSATDHSCSRNGSASSGTAFPSRAERATWQAAAVGQAASDRNSVQDESSRDWAAVGGSNWLLFEHLPLRFPKHYPPPTPRIKDEKLRSLALGVNRWQYDAAYGPMGRRTECGKEAREADDSFGFETNKRLEYLGDGVLEAITRSMIYRKFPDLSNEGVISIKNHLVSNDLLGHLYDVCNLDSLRQDCAGESWERGWMIQRLSSSPSELSPSPSNTAQASEISATNLEDSKASRLRPRGPPTLLPLSHSVKADHMEAYIAATALDQGYITVAQWVEALLAPWIQRVQLHPRLQEDRFLTVAAISRKRAAEANRAPREIRNDIARLEQGIVTRTLRALGRPIIQRLFPEVNLTSPSQTKAAPSETIQGISAKKARALAINGKS</sequence>
<gene>
    <name evidence="3" type="ORF">K437DRAFT_295651</name>
</gene>
<dbReference type="InterPro" id="IPR036389">
    <property type="entry name" value="RNase_III_sf"/>
</dbReference>
<dbReference type="RefSeq" id="XP_013241641.1">
    <property type="nucleotide sequence ID" value="XM_013386187.1"/>
</dbReference>
<dbReference type="Pfam" id="PF00636">
    <property type="entry name" value="Ribonuclease_3"/>
    <property type="match status" value="1"/>
</dbReference>
<evidence type="ECO:0000313" key="4">
    <source>
        <dbReference type="Proteomes" id="UP000027361"/>
    </source>
</evidence>
<dbReference type="PROSITE" id="PS50142">
    <property type="entry name" value="RNASE_3_2"/>
    <property type="match status" value="1"/>
</dbReference>
<dbReference type="InParanoid" id="A0A066VRL2"/>
<accession>A0A066VRL2</accession>
<dbReference type="OrthoDB" id="2392202at2759"/>
<keyword evidence="4" id="KW-1185">Reference proteome</keyword>
<feature type="compositionally biased region" description="Polar residues" evidence="1">
    <location>
        <begin position="109"/>
        <end position="119"/>
    </location>
</feature>
<dbReference type="Proteomes" id="UP000027361">
    <property type="component" value="Unassembled WGS sequence"/>
</dbReference>
<evidence type="ECO:0000259" key="2">
    <source>
        <dbReference type="PROSITE" id="PS50142"/>
    </source>
</evidence>
<dbReference type="SUPFAM" id="SSF69065">
    <property type="entry name" value="RNase III domain-like"/>
    <property type="match status" value="1"/>
</dbReference>
<reference evidence="3 4" key="1">
    <citation type="submission" date="2014-05" db="EMBL/GenBank/DDBJ databases">
        <title>Draft genome sequence of a rare smut relative, Tilletiaria anomala UBC 951.</title>
        <authorList>
            <consortium name="DOE Joint Genome Institute"/>
            <person name="Toome M."/>
            <person name="Kuo A."/>
            <person name="Henrissat B."/>
            <person name="Lipzen A."/>
            <person name="Tritt A."/>
            <person name="Yoshinaga Y."/>
            <person name="Zane M."/>
            <person name="Barry K."/>
            <person name="Grigoriev I.V."/>
            <person name="Spatafora J.W."/>
            <person name="Aimea M.C."/>
        </authorList>
    </citation>
    <scope>NUCLEOTIDE SEQUENCE [LARGE SCALE GENOMIC DNA]</scope>
    <source>
        <strain evidence="3 4">UBC 951</strain>
    </source>
</reference>
<protein>
    <submittedName>
        <fullName evidence="3">Ribonuclease III</fullName>
    </submittedName>
</protein>
<dbReference type="GeneID" id="25267276"/>